<dbReference type="EMBL" id="AP022557">
    <property type="protein sequence ID" value="BBW96650.1"/>
    <property type="molecule type" value="Genomic_DNA"/>
</dbReference>
<reference evidence="11" key="1">
    <citation type="journal article" date="2020" name="Microbiol. Resour. Announc.">
        <title>Complete Genome Sequence of Geobacillus sp. Strain E55-1, Isolated from Mine Geyser in Japan.</title>
        <authorList>
            <person name="Miyazaki K."/>
            <person name="Hase E."/>
            <person name="Tokito N."/>
        </authorList>
    </citation>
    <scope>NUCLEOTIDE SEQUENCE [LARGE SCALE GENOMIC DNA]</scope>
    <source>
        <strain evidence="11">E55-1</strain>
    </source>
</reference>
<proteinExistence type="inferred from homology"/>
<dbReference type="InterPro" id="IPR004087">
    <property type="entry name" value="KH_dom"/>
</dbReference>
<keyword evidence="6 7" id="KW-0804">Transcription</keyword>
<dbReference type="GO" id="GO:0003723">
    <property type="term" value="F:RNA binding"/>
    <property type="evidence" value="ECO:0007669"/>
    <property type="project" value="UniProtKB-UniRule"/>
</dbReference>
<evidence type="ECO:0000256" key="7">
    <source>
        <dbReference type="HAMAP-Rule" id="MF_00945"/>
    </source>
</evidence>
<evidence type="ECO:0000256" key="3">
    <source>
        <dbReference type="ARBA" id="ARBA00022814"/>
    </source>
</evidence>
<gene>
    <name evidence="7 10" type="primary">nusA</name>
    <name evidence="10" type="ORF">GsuE55_14830</name>
</gene>
<evidence type="ECO:0000313" key="10">
    <source>
        <dbReference type="EMBL" id="BBW96650.1"/>
    </source>
</evidence>
<sequence>MNTQLLEALADLMREKGISQEVIVEAIEAAIVSAYKRNFGQAQNVRVDFNMDTGTIRVLARKDVVEEVTDPRLEISLEEAQRINPNYQIGDVVELEVTPRDFGRIAAQTAKQVVTQRVREAERSIIYAEFVDREEDIMTGIVQRIDPRFVYVSLGKAEALLPANEQMPNETYKPHDRLKVYITKVEKTTKGPQIFVSRTHPGLLKRLFELEVPEIYDGTVEIKSIAREAGDRSKISVHSDNPEVDPVGACVGPKGQRVQAVVDELNGEKIDIVRWSADPVEFVANALSPAKVLRVIVNEEQKATTVVVPDYQLSLAIGKRGQNARLAAKLTGWKIDIKSESEAREMGIDPYAPSTSLDFSGAAADNEHSEESGQPFTEPADIE</sequence>
<dbReference type="InterPro" id="IPR015946">
    <property type="entry name" value="KH_dom-like_a/b"/>
</dbReference>
<evidence type="ECO:0000256" key="2">
    <source>
        <dbReference type="ARBA" id="ARBA00022490"/>
    </source>
</evidence>
<dbReference type="AlphaFoldDB" id="A0A679FL43"/>
<dbReference type="CDD" id="cd02134">
    <property type="entry name" value="KH-II_NusA_rpt1"/>
    <property type="match status" value="1"/>
</dbReference>
<dbReference type="InterPro" id="IPR003029">
    <property type="entry name" value="S1_domain"/>
</dbReference>
<dbReference type="PANTHER" id="PTHR22648">
    <property type="entry name" value="TRANSCRIPTION TERMINATION FACTOR NUSA"/>
    <property type="match status" value="1"/>
</dbReference>
<keyword evidence="4 7" id="KW-0694">RNA-binding</keyword>
<dbReference type="CDD" id="cd04455">
    <property type="entry name" value="S1_NusA"/>
    <property type="match status" value="1"/>
</dbReference>
<dbReference type="SMART" id="SM00322">
    <property type="entry name" value="KH"/>
    <property type="match status" value="2"/>
</dbReference>
<evidence type="ECO:0000256" key="4">
    <source>
        <dbReference type="ARBA" id="ARBA00022884"/>
    </source>
</evidence>
<name>A0A679FL43_9BACL</name>
<organism evidence="10 11">
    <name type="scientific">Geobacillus subterraneus</name>
    <dbReference type="NCBI Taxonomy" id="129338"/>
    <lineage>
        <taxon>Bacteria</taxon>
        <taxon>Bacillati</taxon>
        <taxon>Bacillota</taxon>
        <taxon>Bacilli</taxon>
        <taxon>Bacillales</taxon>
        <taxon>Anoxybacillaceae</taxon>
        <taxon>Geobacillus</taxon>
    </lineage>
</organism>
<keyword evidence="2 7" id="KW-0963">Cytoplasm</keyword>
<dbReference type="Proteomes" id="UP000501421">
    <property type="component" value="Chromosome"/>
</dbReference>
<dbReference type="SUPFAM" id="SSF50249">
    <property type="entry name" value="Nucleic acid-binding proteins"/>
    <property type="match status" value="1"/>
</dbReference>
<dbReference type="Gene3D" id="2.40.50.140">
    <property type="entry name" value="Nucleic acid-binding proteins"/>
    <property type="match status" value="1"/>
</dbReference>
<evidence type="ECO:0000256" key="6">
    <source>
        <dbReference type="ARBA" id="ARBA00023163"/>
    </source>
</evidence>
<comment type="similarity">
    <text evidence="7">Belongs to the NusA family.</text>
</comment>
<comment type="subcellular location">
    <subcellularLocation>
        <location evidence="7">Cytoplasm</location>
    </subcellularLocation>
</comment>
<dbReference type="SUPFAM" id="SSF69705">
    <property type="entry name" value="Transcription factor NusA, N-terminal domain"/>
    <property type="match status" value="1"/>
</dbReference>
<dbReference type="Pfam" id="PF26594">
    <property type="entry name" value="KH_NusA_2nd"/>
    <property type="match status" value="1"/>
</dbReference>
<accession>A0A679FL43</accession>
<dbReference type="InterPro" id="IPR013735">
    <property type="entry name" value="TF_NusA_N"/>
</dbReference>
<dbReference type="CDD" id="cd22529">
    <property type="entry name" value="KH-II_NusA_rpt2"/>
    <property type="match status" value="1"/>
</dbReference>
<dbReference type="InterPro" id="IPR030842">
    <property type="entry name" value="TF_NusA_bacterial"/>
</dbReference>
<comment type="subunit">
    <text evidence="7">Monomer. Binds directly to the core enzyme of the DNA-dependent RNA polymerase and to nascent RNA.</text>
</comment>
<dbReference type="GO" id="GO:0005829">
    <property type="term" value="C:cytosol"/>
    <property type="evidence" value="ECO:0007669"/>
    <property type="project" value="TreeGrafter"/>
</dbReference>
<dbReference type="InterPro" id="IPR012340">
    <property type="entry name" value="NA-bd_OB-fold"/>
</dbReference>
<evidence type="ECO:0000256" key="8">
    <source>
        <dbReference type="SAM" id="MobiDB-lite"/>
    </source>
</evidence>
<dbReference type="NCBIfam" id="TIGR01953">
    <property type="entry name" value="NusA"/>
    <property type="match status" value="1"/>
</dbReference>
<comment type="function">
    <text evidence="7">Participates in both transcription termination and antitermination.</text>
</comment>
<dbReference type="FunFam" id="3.30.1480.10:FF:000002">
    <property type="entry name" value="Transcription termination/antitermination protein NusA"/>
    <property type="match status" value="1"/>
</dbReference>
<dbReference type="GO" id="GO:0003700">
    <property type="term" value="F:DNA-binding transcription factor activity"/>
    <property type="evidence" value="ECO:0007669"/>
    <property type="project" value="InterPro"/>
</dbReference>
<evidence type="ECO:0000313" key="11">
    <source>
        <dbReference type="Proteomes" id="UP000501421"/>
    </source>
</evidence>
<dbReference type="InterPro" id="IPR036555">
    <property type="entry name" value="NusA_N_sf"/>
</dbReference>
<keyword evidence="5 7" id="KW-0805">Transcription regulation</keyword>
<dbReference type="PROSITE" id="PS50126">
    <property type="entry name" value="S1"/>
    <property type="match status" value="1"/>
</dbReference>
<dbReference type="Pfam" id="PF08529">
    <property type="entry name" value="NusA_N"/>
    <property type="match status" value="1"/>
</dbReference>
<keyword evidence="1 7" id="KW-0806">Transcription termination</keyword>
<dbReference type="Pfam" id="PF13184">
    <property type="entry name" value="KH_NusA_1st"/>
    <property type="match status" value="1"/>
</dbReference>
<dbReference type="FunFam" id="3.30.300.20:FF:000005">
    <property type="entry name" value="Transcription termination/antitermination protein NusA"/>
    <property type="match status" value="1"/>
</dbReference>
<dbReference type="PANTHER" id="PTHR22648:SF0">
    <property type="entry name" value="TRANSCRIPTION TERMINATION_ANTITERMINATION PROTEIN NUSA"/>
    <property type="match status" value="1"/>
</dbReference>
<dbReference type="PROSITE" id="PS50084">
    <property type="entry name" value="KH_TYPE_1"/>
    <property type="match status" value="1"/>
</dbReference>
<keyword evidence="3 7" id="KW-0889">Transcription antitermination</keyword>
<dbReference type="GO" id="GO:0031564">
    <property type="term" value="P:transcription antitermination"/>
    <property type="evidence" value="ECO:0007669"/>
    <property type="project" value="UniProtKB-UniRule"/>
</dbReference>
<dbReference type="InterPro" id="IPR010213">
    <property type="entry name" value="TF_NusA"/>
</dbReference>
<dbReference type="InterPro" id="IPR025249">
    <property type="entry name" value="TF_NusA_KH_1st"/>
</dbReference>
<dbReference type="InterPro" id="IPR058582">
    <property type="entry name" value="KH_NusA_2nd"/>
</dbReference>
<dbReference type="SMART" id="SM00316">
    <property type="entry name" value="S1"/>
    <property type="match status" value="1"/>
</dbReference>
<dbReference type="InterPro" id="IPR009019">
    <property type="entry name" value="KH_sf_prok-type"/>
</dbReference>
<dbReference type="RefSeq" id="WP_033023087.1">
    <property type="nucleotide sequence ID" value="NZ_AP022557.1"/>
</dbReference>
<dbReference type="HAMAP" id="MF_00945_B">
    <property type="entry name" value="NusA_B"/>
    <property type="match status" value="1"/>
</dbReference>
<evidence type="ECO:0000256" key="5">
    <source>
        <dbReference type="ARBA" id="ARBA00023015"/>
    </source>
</evidence>
<dbReference type="Gene3D" id="3.30.300.20">
    <property type="match status" value="2"/>
</dbReference>
<evidence type="ECO:0000256" key="1">
    <source>
        <dbReference type="ARBA" id="ARBA00022472"/>
    </source>
</evidence>
<feature type="region of interest" description="Disordered" evidence="8">
    <location>
        <begin position="346"/>
        <end position="383"/>
    </location>
</feature>
<protein>
    <recommendedName>
        <fullName evidence="7">Transcription termination/antitermination protein NusA</fullName>
    </recommendedName>
</protein>
<evidence type="ECO:0000259" key="9">
    <source>
        <dbReference type="PROSITE" id="PS50126"/>
    </source>
</evidence>
<dbReference type="FunFam" id="3.30.300.20:FF:000002">
    <property type="entry name" value="Transcription termination/antitermination protein NusA"/>
    <property type="match status" value="1"/>
</dbReference>
<dbReference type="SUPFAM" id="SSF54814">
    <property type="entry name" value="Prokaryotic type KH domain (KH-domain type II)"/>
    <property type="match status" value="2"/>
</dbReference>
<dbReference type="FunFam" id="2.40.50.140:FF:000058">
    <property type="entry name" value="Transcription termination/antitermination protein NusA"/>
    <property type="match status" value="1"/>
</dbReference>
<dbReference type="GO" id="GO:0006353">
    <property type="term" value="P:DNA-templated transcription termination"/>
    <property type="evidence" value="ECO:0007669"/>
    <property type="project" value="UniProtKB-UniRule"/>
</dbReference>
<dbReference type="Pfam" id="PF00575">
    <property type="entry name" value="S1"/>
    <property type="match status" value="1"/>
</dbReference>
<keyword evidence="11" id="KW-1185">Reference proteome</keyword>
<feature type="domain" description="S1 motif" evidence="9">
    <location>
        <begin position="135"/>
        <end position="199"/>
    </location>
</feature>
<dbReference type="Gene3D" id="3.30.1480.10">
    <property type="entry name" value="NusA, N-terminal domain"/>
    <property type="match status" value="1"/>
</dbReference>